<keyword evidence="2" id="KW-1185">Reference proteome</keyword>
<gene>
    <name evidence="1" type="ORF">BABINDRAFT_107119</name>
</gene>
<evidence type="ECO:0000313" key="2">
    <source>
        <dbReference type="Proteomes" id="UP000094336"/>
    </source>
</evidence>
<dbReference type="Proteomes" id="UP000094336">
    <property type="component" value="Unassembled WGS sequence"/>
</dbReference>
<proteinExistence type="predicted"/>
<accession>A0A1E3QWQ2</accession>
<evidence type="ECO:0000313" key="1">
    <source>
        <dbReference type="EMBL" id="ODQ81427.1"/>
    </source>
</evidence>
<reference evidence="2" key="1">
    <citation type="submission" date="2016-05" db="EMBL/GenBank/DDBJ databases">
        <title>Comparative genomics of biotechnologically important yeasts.</title>
        <authorList>
            <consortium name="DOE Joint Genome Institute"/>
            <person name="Riley R."/>
            <person name="Haridas S."/>
            <person name="Wolfe K.H."/>
            <person name="Lopes M.R."/>
            <person name="Hittinger C.T."/>
            <person name="Goker M."/>
            <person name="Salamov A."/>
            <person name="Wisecaver J."/>
            <person name="Long T.M."/>
            <person name="Aerts A.L."/>
            <person name="Barry K."/>
            <person name="Choi C."/>
            <person name="Clum A."/>
            <person name="Coughlan A.Y."/>
            <person name="Deshpande S."/>
            <person name="Douglass A.P."/>
            <person name="Hanson S.J."/>
            <person name="Klenk H.-P."/>
            <person name="Labutti K."/>
            <person name="Lapidus A."/>
            <person name="Lindquist E."/>
            <person name="Lipzen A."/>
            <person name="Meier-Kolthoff J.P."/>
            <person name="Ohm R.A."/>
            <person name="Otillar R.P."/>
            <person name="Pangilinan J."/>
            <person name="Peng Y."/>
            <person name="Rokas A."/>
            <person name="Rosa C.A."/>
            <person name="Scheuner C."/>
            <person name="Sibirny A.A."/>
            <person name="Slot J.C."/>
            <person name="Stielow J.B."/>
            <person name="Sun H."/>
            <person name="Kurtzman C.P."/>
            <person name="Blackwell M."/>
            <person name="Grigoriev I.V."/>
            <person name="Jeffries T.W."/>
        </authorList>
    </citation>
    <scope>NUCLEOTIDE SEQUENCE [LARGE SCALE GENOMIC DNA]</scope>
    <source>
        <strain evidence="2">NRRL Y-12698</strain>
    </source>
</reference>
<organism evidence="1 2">
    <name type="scientific">Babjeviella inositovora NRRL Y-12698</name>
    <dbReference type="NCBI Taxonomy" id="984486"/>
    <lineage>
        <taxon>Eukaryota</taxon>
        <taxon>Fungi</taxon>
        <taxon>Dikarya</taxon>
        <taxon>Ascomycota</taxon>
        <taxon>Saccharomycotina</taxon>
        <taxon>Pichiomycetes</taxon>
        <taxon>Serinales incertae sedis</taxon>
        <taxon>Babjeviella</taxon>
    </lineage>
</organism>
<sequence>MASVTEFPTAWHSTLNDPDIATWGGKTPLIFYQSFANPFESHESTGLEFNMTLILNASARGTSYYSVMKLSFSGLVLVRATNIARLSLIFFRLGLG</sequence>
<dbReference type="RefSeq" id="XP_018986755.1">
    <property type="nucleotide sequence ID" value="XM_019126785.1"/>
</dbReference>
<dbReference type="AlphaFoldDB" id="A0A1E3QWQ2"/>
<dbReference type="EMBL" id="KV454427">
    <property type="protein sequence ID" value="ODQ81427.1"/>
    <property type="molecule type" value="Genomic_DNA"/>
</dbReference>
<protein>
    <submittedName>
        <fullName evidence="1">Uncharacterized protein</fullName>
    </submittedName>
</protein>
<name>A0A1E3QWQ2_9ASCO</name>
<dbReference type="GeneID" id="30144639"/>